<reference evidence="8 9" key="1">
    <citation type="submission" date="2017-04" db="EMBL/GenBank/DDBJ databases">
        <authorList>
            <person name="Afonso C.L."/>
            <person name="Miller P.J."/>
            <person name="Scott M.A."/>
            <person name="Spackman E."/>
            <person name="Goraichik I."/>
            <person name="Dimitrov K.M."/>
            <person name="Suarez D.L."/>
            <person name="Swayne D.E."/>
        </authorList>
    </citation>
    <scope>NUCLEOTIDE SEQUENCE [LARGE SCALE GENOMIC DNA]</scope>
</reference>
<name>A0A1X7R215_9SACH</name>
<protein>
    <recommendedName>
        <fullName evidence="4">Biogenesis of lysosome-related organelles complex 1 subunit CNL1</fullName>
    </recommendedName>
    <alternativeName>
        <fullName evidence="7">CNO-like protein 1</fullName>
    </alternativeName>
</protein>
<dbReference type="CDD" id="cd24144">
    <property type="entry name" value="BLOC1_CNL1"/>
    <property type="match status" value="1"/>
</dbReference>
<dbReference type="PANTHER" id="PTHR39145:SF1">
    <property type="entry name" value="BIOGENESIS OF LYSOSOME-RELATED ORGANELLES COMPLEX 1 SUBUNIT CNL1"/>
    <property type="match status" value="1"/>
</dbReference>
<dbReference type="EMBL" id="FXLY01000004">
    <property type="protein sequence ID" value="SMN19685.1"/>
    <property type="molecule type" value="Genomic_DNA"/>
</dbReference>
<dbReference type="AlphaFoldDB" id="A0A1X7R215"/>
<sequence>MSNAPSNNGAGNICNDGSHNGDPLGINKLAVDYDYLMYKINDYVQSIQIQTHAICQQHDTVIKDDIVEGIIDKNVAEFKVLLEQCNELENYFDMLEQIAFISETFKERLDTIFAELKTVKTNNGHANDLHP</sequence>
<evidence type="ECO:0000256" key="5">
    <source>
        <dbReference type="ARBA" id="ARBA00022448"/>
    </source>
</evidence>
<evidence type="ECO:0000256" key="1">
    <source>
        <dbReference type="ARBA" id="ARBA00003807"/>
    </source>
</evidence>
<organism evidence="8 9">
    <name type="scientific">Maudiozyma saulgeensis</name>
    <dbReference type="NCBI Taxonomy" id="1789683"/>
    <lineage>
        <taxon>Eukaryota</taxon>
        <taxon>Fungi</taxon>
        <taxon>Dikarya</taxon>
        <taxon>Ascomycota</taxon>
        <taxon>Saccharomycotina</taxon>
        <taxon>Saccharomycetes</taxon>
        <taxon>Saccharomycetales</taxon>
        <taxon>Saccharomycetaceae</taxon>
        <taxon>Maudiozyma</taxon>
    </lineage>
</organism>
<dbReference type="OrthoDB" id="5424991at2759"/>
<comment type="subcellular location">
    <subcellularLocation>
        <location evidence="2">Cytoplasm</location>
    </subcellularLocation>
</comment>
<evidence type="ECO:0000256" key="7">
    <source>
        <dbReference type="ARBA" id="ARBA00029995"/>
    </source>
</evidence>
<evidence type="ECO:0000256" key="2">
    <source>
        <dbReference type="ARBA" id="ARBA00004496"/>
    </source>
</evidence>
<evidence type="ECO:0000256" key="3">
    <source>
        <dbReference type="ARBA" id="ARBA00007289"/>
    </source>
</evidence>
<dbReference type="GO" id="GO:0007032">
    <property type="term" value="P:endosome organization"/>
    <property type="evidence" value="ECO:0007669"/>
    <property type="project" value="TreeGrafter"/>
</dbReference>
<evidence type="ECO:0000313" key="9">
    <source>
        <dbReference type="Proteomes" id="UP000196158"/>
    </source>
</evidence>
<dbReference type="Proteomes" id="UP000196158">
    <property type="component" value="Unassembled WGS sequence"/>
</dbReference>
<keyword evidence="9" id="KW-1185">Reference proteome</keyword>
<evidence type="ECO:0000256" key="6">
    <source>
        <dbReference type="ARBA" id="ARBA00022490"/>
    </source>
</evidence>
<dbReference type="GO" id="GO:0031083">
    <property type="term" value="C:BLOC-1 complex"/>
    <property type="evidence" value="ECO:0007669"/>
    <property type="project" value="InterPro"/>
</dbReference>
<dbReference type="GO" id="GO:0005737">
    <property type="term" value="C:cytoplasm"/>
    <property type="evidence" value="ECO:0007669"/>
    <property type="project" value="UniProtKB-SubCell"/>
</dbReference>
<comment type="function">
    <text evidence="1">Component of the biogenesis of lysosome-related organelles complex-1 (BLOC-1), a complex that is involved in endosomal cargo sorting.</text>
</comment>
<comment type="similarity">
    <text evidence="3">Belongs to the BLOC1S4 family.</text>
</comment>
<dbReference type="STRING" id="1789683.A0A1X7R215"/>
<proteinExistence type="inferred from homology"/>
<evidence type="ECO:0000256" key="4">
    <source>
        <dbReference type="ARBA" id="ARBA00014971"/>
    </source>
</evidence>
<dbReference type="PANTHER" id="PTHR39145">
    <property type="entry name" value="BIOGENESIS OF LYSOSOME-RELATED ORGANELLES COMPLEX 1 SUBUNIT CNL1"/>
    <property type="match status" value="1"/>
</dbReference>
<keyword evidence="5" id="KW-0813">Transport</keyword>
<keyword evidence="6" id="KW-0963">Cytoplasm</keyword>
<evidence type="ECO:0000313" key="8">
    <source>
        <dbReference type="EMBL" id="SMN19685.1"/>
    </source>
</evidence>
<accession>A0A1X7R215</accession>
<gene>
    <name evidence="8" type="ORF">KASA_0O02563G</name>
</gene>
<dbReference type="InterPro" id="IPR034455">
    <property type="entry name" value="CNL1"/>
</dbReference>